<protein>
    <recommendedName>
        <fullName evidence="4">Lipoprotein</fullName>
    </recommendedName>
</protein>
<organism evidence="2 3">
    <name type="scientific">Pseudomonas fluorescens</name>
    <dbReference type="NCBI Taxonomy" id="294"/>
    <lineage>
        <taxon>Bacteria</taxon>
        <taxon>Pseudomonadati</taxon>
        <taxon>Pseudomonadota</taxon>
        <taxon>Gammaproteobacteria</taxon>
        <taxon>Pseudomonadales</taxon>
        <taxon>Pseudomonadaceae</taxon>
        <taxon>Pseudomonas</taxon>
    </lineage>
</organism>
<dbReference type="Proteomes" id="UP000283619">
    <property type="component" value="Unassembled WGS sequence"/>
</dbReference>
<gene>
    <name evidence="2" type="ORF">BK673_21245</name>
</gene>
<proteinExistence type="predicted"/>
<name>A0A423P1A3_PSEFL</name>
<feature type="chain" id="PRO_5019467085" description="Lipoprotein" evidence="1">
    <location>
        <begin position="26"/>
        <end position="242"/>
    </location>
</feature>
<feature type="signal peptide" evidence="1">
    <location>
        <begin position="1"/>
        <end position="25"/>
    </location>
</feature>
<dbReference type="AlphaFoldDB" id="A0A423P1A3"/>
<evidence type="ECO:0008006" key="4">
    <source>
        <dbReference type="Google" id="ProtNLM"/>
    </source>
</evidence>
<evidence type="ECO:0000313" key="3">
    <source>
        <dbReference type="Proteomes" id="UP000283619"/>
    </source>
</evidence>
<evidence type="ECO:0000256" key="1">
    <source>
        <dbReference type="SAM" id="SignalP"/>
    </source>
</evidence>
<dbReference type="RefSeq" id="WP_123594792.1">
    <property type="nucleotide sequence ID" value="NZ_MOBZ01000018.1"/>
</dbReference>
<comment type="caution">
    <text evidence="2">The sequence shown here is derived from an EMBL/GenBank/DDBJ whole genome shotgun (WGS) entry which is preliminary data.</text>
</comment>
<accession>A0A423P1A3</accession>
<reference evidence="2 3" key="1">
    <citation type="submission" date="2016-10" db="EMBL/GenBank/DDBJ databases">
        <title>Comparative genome analysis of multiple Pseudomonas spp. focuses on biocontrol and plant growth promoting traits.</title>
        <authorList>
            <person name="Tao X.-Y."/>
            <person name="Taylor C.G."/>
        </authorList>
    </citation>
    <scope>NUCLEOTIDE SEQUENCE [LARGE SCALE GENOMIC DNA]</scope>
    <source>
        <strain evidence="2 3">36G2</strain>
    </source>
</reference>
<sequence>MISRNTLLGAFIAMGLLTMTAQAQAACEVKKFDGHSLSRCKAWPAYNDQSIAAKSSFLSDSGDDEMGVFDLELALVSSTSGKSLATYAKPGAYNSDAISFDDLTIDTARYRLAADVRAFGLRSKFASHGSRANPYAKTDLALYVREGNKLRPVLEGLVIRKEFGEGTDECGTEDTQIRRTIDLGPTSNHGFADLIVSSSGSVYKSFLSGKECISKTIEMKKTRVTLTYDGQQYIVPEDLRGY</sequence>
<keyword evidence="1" id="KW-0732">Signal</keyword>
<dbReference type="EMBL" id="MOBZ01000018">
    <property type="protein sequence ID" value="ROO04781.1"/>
    <property type="molecule type" value="Genomic_DNA"/>
</dbReference>
<evidence type="ECO:0000313" key="2">
    <source>
        <dbReference type="EMBL" id="ROO04781.1"/>
    </source>
</evidence>